<dbReference type="EMBL" id="ML986642">
    <property type="protein sequence ID" value="KAF2262310.1"/>
    <property type="molecule type" value="Genomic_DNA"/>
</dbReference>
<sequence>MGTTPKGSILPLPEEVVAQIKSSTAIVSLTGVVLELLKNALDAGAGKIEATVDFGRGGCSVEDNGLGIAPLEFSEAGRLGKLYCTSKFHSQDLCLGRNGTFLASLAATSLLTVTSRHHEHRSHNSMTYHHSRVIERQLPALPHQRISYHKHGTRVTVRNLFGNLPVRVKQRAVAVEQRNESDRLWDTLRREVTGLLLSWRRPVHLRIRDATSRPIISINCQAPDASARPSPAGAPQLWSGDLRLMLNILTQANLVTIDDWSSWVAASASTSQVSIKGAISLDPAPTKRVQFISFGIRPLSAGVGHNELYDEVNRIFSLSSFGTIEDDVEFDEAEKARRLHDKRFKGDGYTNRQLRGRKGVDRYPMFHLRISLKDEEQTNETDDEYFDRESNLQAVVDVLNAMITQWLAAHHFQPRKKRPRRELPNAATTFSSEFEGLSPGSSPVERPGVETRIIISEATSAPSSPAASHFGRKKVKMKYKAGSASNDVSKTVHQQPFTDWSRIKSGRLDFYDDLWTSGKRRRDNTAAEPYFPATNLDCACEDSSSPALLDVEPILPGVLDNLASPGRDAPQDLLEGNKEKSDQDEHDNTVEWTDPFTKNKFLLNARTGCVMPHKPDWPCPKHSIQIAPSTLQKHNKSLRLPNSRGKSEANTPWLTSLLDSWDNPIFKPAEKGVQQISLDEQQNDNAYSNHVGCPRVHVEQAFDESLVASSNKLSKSGLADATVVSQLDKKFILVKMDAQVGVSQEPKKSHKTLVLIDQHAADERIRVEALLAELCTPLPNKDAESQYRSGLGHQSYVNFTILERPLQFSISSREGDLFVTHAAIFAVWGILYDVMPAKPPESMSRQTRRVQPLLSVITLPPSVSERCKGDPKVLISFLRSTLWKHADASTLPLLPSHLGSPISSETDEKCPLWLRRLSSCPQGLIDLINSRACRSAIMFNDELSITECKELVQKLSKCVFPFMCAHGRPSMIPLVDLGKVGEGSVDDPRLSLDSEGERLSNKSFIDAWKQWKR</sequence>
<dbReference type="AlphaFoldDB" id="A0A9P4K664"/>
<feature type="compositionally biased region" description="Basic and acidic residues" evidence="2">
    <location>
        <begin position="575"/>
        <end position="589"/>
    </location>
</feature>
<organism evidence="4 5">
    <name type="scientific">Lojkania enalia</name>
    <dbReference type="NCBI Taxonomy" id="147567"/>
    <lineage>
        <taxon>Eukaryota</taxon>
        <taxon>Fungi</taxon>
        <taxon>Dikarya</taxon>
        <taxon>Ascomycota</taxon>
        <taxon>Pezizomycotina</taxon>
        <taxon>Dothideomycetes</taxon>
        <taxon>Pleosporomycetidae</taxon>
        <taxon>Pleosporales</taxon>
        <taxon>Pleosporales incertae sedis</taxon>
        <taxon>Lojkania</taxon>
    </lineage>
</organism>
<dbReference type="SMART" id="SM00853">
    <property type="entry name" value="MutL_C"/>
    <property type="match status" value="1"/>
</dbReference>
<dbReference type="GO" id="GO:0140664">
    <property type="term" value="F:ATP-dependent DNA damage sensor activity"/>
    <property type="evidence" value="ECO:0007669"/>
    <property type="project" value="InterPro"/>
</dbReference>
<dbReference type="InterPro" id="IPR036890">
    <property type="entry name" value="HATPase_C_sf"/>
</dbReference>
<feature type="domain" description="MutL C-terminal dimerisation" evidence="3">
    <location>
        <begin position="723"/>
        <end position="943"/>
    </location>
</feature>
<dbReference type="InterPro" id="IPR042120">
    <property type="entry name" value="MutL_C_dimsub"/>
</dbReference>
<comment type="caution">
    <text evidence="4">The sequence shown here is derived from an EMBL/GenBank/DDBJ whole genome shotgun (WGS) entry which is preliminary data.</text>
</comment>
<evidence type="ECO:0000256" key="2">
    <source>
        <dbReference type="SAM" id="MobiDB-lite"/>
    </source>
</evidence>
<reference evidence="5" key="1">
    <citation type="journal article" date="2020" name="Stud. Mycol.">
        <title>101 Dothideomycetes genomes: A test case for predicting lifestyles and emergence of pathogens.</title>
        <authorList>
            <person name="Haridas S."/>
            <person name="Albert R."/>
            <person name="Binder M."/>
            <person name="Bloem J."/>
            <person name="LaButti K."/>
            <person name="Salamov A."/>
            <person name="Andreopoulos B."/>
            <person name="Baker S."/>
            <person name="Barry K."/>
            <person name="Bills G."/>
            <person name="Bluhm B."/>
            <person name="Cannon C."/>
            <person name="Castanera R."/>
            <person name="Culley D."/>
            <person name="Daum C."/>
            <person name="Ezra D."/>
            <person name="Gonzalez J."/>
            <person name="Henrissat B."/>
            <person name="Kuo A."/>
            <person name="Liang C."/>
            <person name="Lipzen A."/>
            <person name="Lutzoni F."/>
            <person name="Magnuson J."/>
            <person name="Mondo S."/>
            <person name="Nolan M."/>
            <person name="Ohm R."/>
            <person name="Pangilinan J."/>
            <person name="Park H.-J."/>
            <person name="Ramirez L."/>
            <person name="Alfaro M."/>
            <person name="Sun H."/>
            <person name="Tritt A."/>
            <person name="Yoshinaga Y."/>
            <person name="Zwiers L.-H."/>
            <person name="Turgeon B."/>
            <person name="Goodwin S."/>
            <person name="Spatafora J."/>
            <person name="Crous P."/>
            <person name="Grigoriev I."/>
        </authorList>
    </citation>
    <scope>NUCLEOTIDE SEQUENCE [LARGE SCALE GENOMIC DNA]</scope>
    <source>
        <strain evidence="5">CBS 304.66</strain>
    </source>
</reference>
<dbReference type="GO" id="GO:0016887">
    <property type="term" value="F:ATP hydrolysis activity"/>
    <property type="evidence" value="ECO:0007669"/>
    <property type="project" value="InterPro"/>
</dbReference>
<evidence type="ECO:0000256" key="1">
    <source>
        <dbReference type="ARBA" id="ARBA00006082"/>
    </source>
</evidence>
<protein>
    <recommendedName>
        <fullName evidence="3">MutL C-terminal dimerisation domain-containing protein</fullName>
    </recommendedName>
</protein>
<dbReference type="PANTHER" id="PTHR10073:SF47">
    <property type="entry name" value="DNA MISMATCH REPAIR PROTEIN MLH3"/>
    <property type="match status" value="1"/>
</dbReference>
<dbReference type="Proteomes" id="UP000800093">
    <property type="component" value="Unassembled WGS sequence"/>
</dbReference>
<dbReference type="PANTHER" id="PTHR10073">
    <property type="entry name" value="DNA MISMATCH REPAIR PROTEIN MLH, PMS, MUTL"/>
    <property type="match status" value="1"/>
</dbReference>
<dbReference type="OrthoDB" id="429932at2759"/>
<dbReference type="SUPFAM" id="SSF55874">
    <property type="entry name" value="ATPase domain of HSP90 chaperone/DNA topoisomerase II/histidine kinase"/>
    <property type="match status" value="1"/>
</dbReference>
<evidence type="ECO:0000313" key="4">
    <source>
        <dbReference type="EMBL" id="KAF2262310.1"/>
    </source>
</evidence>
<dbReference type="GO" id="GO:0006298">
    <property type="term" value="P:mismatch repair"/>
    <property type="evidence" value="ECO:0007669"/>
    <property type="project" value="InterPro"/>
</dbReference>
<evidence type="ECO:0000313" key="5">
    <source>
        <dbReference type="Proteomes" id="UP000800093"/>
    </source>
</evidence>
<dbReference type="GO" id="GO:0032300">
    <property type="term" value="C:mismatch repair complex"/>
    <property type="evidence" value="ECO:0007669"/>
    <property type="project" value="InterPro"/>
</dbReference>
<comment type="similarity">
    <text evidence="1">Belongs to the DNA mismatch repair MutL/HexB family.</text>
</comment>
<gene>
    <name evidence="4" type="ORF">CC78DRAFT_520458</name>
</gene>
<dbReference type="SUPFAM" id="SSF118116">
    <property type="entry name" value="DNA mismatch repair protein MutL"/>
    <property type="match status" value="1"/>
</dbReference>
<dbReference type="GO" id="GO:0005524">
    <property type="term" value="F:ATP binding"/>
    <property type="evidence" value="ECO:0007669"/>
    <property type="project" value="InterPro"/>
</dbReference>
<dbReference type="Gene3D" id="3.30.1540.20">
    <property type="entry name" value="MutL, C-terminal domain, dimerisation subdomain"/>
    <property type="match status" value="2"/>
</dbReference>
<dbReference type="InterPro" id="IPR038973">
    <property type="entry name" value="MutL/Mlh/Pms-like"/>
</dbReference>
<proteinExistence type="inferred from homology"/>
<name>A0A9P4K664_9PLEO</name>
<feature type="region of interest" description="Disordered" evidence="2">
    <location>
        <begin position="560"/>
        <end position="591"/>
    </location>
</feature>
<dbReference type="Pfam" id="PF13589">
    <property type="entry name" value="HATPase_c_3"/>
    <property type="match status" value="1"/>
</dbReference>
<accession>A0A9P4K664</accession>
<evidence type="ECO:0000259" key="3">
    <source>
        <dbReference type="SMART" id="SM00853"/>
    </source>
</evidence>
<dbReference type="InterPro" id="IPR037198">
    <property type="entry name" value="MutL_C_sf"/>
</dbReference>
<keyword evidence="5" id="KW-1185">Reference proteome</keyword>
<dbReference type="InterPro" id="IPR014790">
    <property type="entry name" value="MutL_C"/>
</dbReference>
<dbReference type="Gene3D" id="3.30.565.10">
    <property type="entry name" value="Histidine kinase-like ATPase, C-terminal domain"/>
    <property type="match status" value="1"/>
</dbReference>